<keyword evidence="4" id="KW-0547">Nucleotide-binding</keyword>
<dbReference type="PANTHER" id="PTHR34139">
    <property type="entry name" value="UPF0331 PROTEIN MJ0127"/>
    <property type="match status" value="1"/>
</dbReference>
<keyword evidence="2" id="KW-1277">Toxin-antitoxin system</keyword>
<dbReference type="Proteomes" id="UP000270616">
    <property type="component" value="Unassembled WGS sequence"/>
</dbReference>
<evidence type="ECO:0000256" key="3">
    <source>
        <dbReference type="ARBA" id="ARBA00022722"/>
    </source>
</evidence>
<name>A0A3N4A1E2_9MICC</name>
<keyword evidence="3" id="KW-0540">Nuclease</keyword>
<sequence length="130" mass="14673">MNQHERKALDTLTQIVAVCDVLDQMTKDGSAVFLADIRSQWAAEMGLIRIGEYVNRLPVELLRQYPEQPWRTVVAMRNFAAHQYDDLEPRRVWQTLVVNIPSLRDYVSTVIIPGLGNAAQPDGDTAKSHG</sequence>
<dbReference type="InterPro" id="IPR008201">
    <property type="entry name" value="HepT-like"/>
</dbReference>
<protein>
    <submittedName>
        <fullName evidence="6">DUF86 domain-containing protein</fullName>
    </submittedName>
</protein>
<dbReference type="GO" id="GO:0016787">
    <property type="term" value="F:hydrolase activity"/>
    <property type="evidence" value="ECO:0007669"/>
    <property type="project" value="UniProtKB-KW"/>
</dbReference>
<evidence type="ECO:0000256" key="5">
    <source>
        <dbReference type="ARBA" id="ARBA00022801"/>
    </source>
</evidence>
<organism evidence="6 7">
    <name type="scientific">Kocuria soli</name>
    <dbReference type="NCBI Taxonomy" id="2485125"/>
    <lineage>
        <taxon>Bacteria</taxon>
        <taxon>Bacillati</taxon>
        <taxon>Actinomycetota</taxon>
        <taxon>Actinomycetes</taxon>
        <taxon>Micrococcales</taxon>
        <taxon>Micrococcaceae</taxon>
        <taxon>Kocuria</taxon>
    </lineage>
</organism>
<dbReference type="GO" id="GO:0110001">
    <property type="term" value="C:toxin-antitoxin complex"/>
    <property type="evidence" value="ECO:0007669"/>
    <property type="project" value="InterPro"/>
</dbReference>
<dbReference type="AlphaFoldDB" id="A0A3N4A1E2"/>
<evidence type="ECO:0000256" key="4">
    <source>
        <dbReference type="ARBA" id="ARBA00022741"/>
    </source>
</evidence>
<keyword evidence="5" id="KW-0378">Hydrolase</keyword>
<keyword evidence="7" id="KW-1185">Reference proteome</keyword>
<evidence type="ECO:0000313" key="7">
    <source>
        <dbReference type="Proteomes" id="UP000270616"/>
    </source>
</evidence>
<accession>A0A3N4A1E2</accession>
<dbReference type="EMBL" id="RKMF01000015">
    <property type="protein sequence ID" value="ROZ62044.1"/>
    <property type="molecule type" value="Genomic_DNA"/>
</dbReference>
<dbReference type="InterPro" id="IPR051813">
    <property type="entry name" value="HepT_RNase_toxin"/>
</dbReference>
<evidence type="ECO:0000313" key="6">
    <source>
        <dbReference type="EMBL" id="ROZ62044.1"/>
    </source>
</evidence>
<comment type="caution">
    <text evidence="6">The sequence shown here is derived from an EMBL/GenBank/DDBJ whole genome shotgun (WGS) entry which is preliminary data.</text>
</comment>
<dbReference type="GO" id="GO:0000166">
    <property type="term" value="F:nucleotide binding"/>
    <property type="evidence" value="ECO:0007669"/>
    <property type="project" value="UniProtKB-KW"/>
</dbReference>
<keyword evidence="1" id="KW-0597">Phosphoprotein</keyword>
<dbReference type="PANTHER" id="PTHR34139:SF1">
    <property type="entry name" value="RNASE MJ1380-RELATED"/>
    <property type="match status" value="1"/>
</dbReference>
<proteinExistence type="predicted"/>
<dbReference type="Pfam" id="PF01934">
    <property type="entry name" value="HepT-like"/>
    <property type="match status" value="1"/>
</dbReference>
<evidence type="ECO:0000256" key="1">
    <source>
        <dbReference type="ARBA" id="ARBA00022553"/>
    </source>
</evidence>
<dbReference type="GO" id="GO:0004540">
    <property type="term" value="F:RNA nuclease activity"/>
    <property type="evidence" value="ECO:0007669"/>
    <property type="project" value="InterPro"/>
</dbReference>
<evidence type="ECO:0000256" key="2">
    <source>
        <dbReference type="ARBA" id="ARBA00022649"/>
    </source>
</evidence>
<reference evidence="6 7" key="1">
    <citation type="submission" date="2018-10" db="EMBL/GenBank/DDBJ databases">
        <title>Kocuria sp. M5W7-7, whole genome shotgun sequence.</title>
        <authorList>
            <person name="Tuo L."/>
        </authorList>
    </citation>
    <scope>NUCLEOTIDE SEQUENCE [LARGE SCALE GENOMIC DNA]</scope>
    <source>
        <strain evidence="6 7">M5W7-7</strain>
    </source>
</reference>
<gene>
    <name evidence="6" type="ORF">EDL96_11295</name>
</gene>